<keyword evidence="4 13" id="KW-0812">Transmembrane</keyword>
<evidence type="ECO:0000256" key="6">
    <source>
        <dbReference type="ARBA" id="ARBA00022989"/>
    </source>
</evidence>
<comment type="function">
    <text evidence="12">Catalyzes the acylation of glycosyl-4,4'-diaponeurosporenoate, i.e. the esterification of glucose at the C6'' position with the carboxyl group of the C(15) fatty acid 12-methyltetradecanoic acid, to yield staphyloxanthin. This is the last step in the biosynthesis of this orange pigment, present in most staphylococci strains.</text>
</comment>
<comment type="pathway">
    <text evidence="9">Carotenoid biosynthesis; staphyloxanthin biosynthesis; staphyloxanthin from farnesyl diphosphate: step 5/5.</text>
</comment>
<dbReference type="Proteomes" id="UP001589747">
    <property type="component" value="Unassembled WGS sequence"/>
</dbReference>
<protein>
    <recommendedName>
        <fullName evidence="11">Glycosyl-4,4'-diaponeurosporenoate acyltransferase</fullName>
    </recommendedName>
</protein>
<keyword evidence="15" id="KW-1185">Reference proteome</keyword>
<comment type="similarity">
    <text evidence="10">Belongs to the acyltransferase CrtO family.</text>
</comment>
<accession>A0ABV5KZU0</accession>
<evidence type="ECO:0000256" key="1">
    <source>
        <dbReference type="ARBA" id="ARBA00004162"/>
    </source>
</evidence>
<feature type="transmembrane region" description="Helical" evidence="13">
    <location>
        <begin position="12"/>
        <end position="35"/>
    </location>
</feature>
<feature type="transmembrane region" description="Helical" evidence="13">
    <location>
        <begin position="124"/>
        <end position="144"/>
    </location>
</feature>
<evidence type="ECO:0000313" key="14">
    <source>
        <dbReference type="EMBL" id="MFB9330736.1"/>
    </source>
</evidence>
<comment type="subcellular location">
    <subcellularLocation>
        <location evidence="1">Cell membrane</location>
        <topology evidence="1">Single-pass membrane protein</topology>
    </subcellularLocation>
</comment>
<keyword evidence="8 14" id="KW-0012">Acyltransferase</keyword>
<keyword evidence="7 13" id="KW-0472">Membrane</keyword>
<dbReference type="EMBL" id="JBHMDO010000053">
    <property type="protein sequence ID" value="MFB9330736.1"/>
    <property type="molecule type" value="Genomic_DNA"/>
</dbReference>
<dbReference type="RefSeq" id="WP_377502417.1">
    <property type="nucleotide sequence ID" value="NZ_JBHMDO010000053.1"/>
</dbReference>
<evidence type="ECO:0000256" key="11">
    <source>
        <dbReference type="ARBA" id="ARBA00023667"/>
    </source>
</evidence>
<evidence type="ECO:0000256" key="2">
    <source>
        <dbReference type="ARBA" id="ARBA00022475"/>
    </source>
</evidence>
<reference evidence="14 15" key="1">
    <citation type="submission" date="2024-09" db="EMBL/GenBank/DDBJ databases">
        <authorList>
            <person name="Sun Q."/>
            <person name="Mori K."/>
        </authorList>
    </citation>
    <scope>NUCLEOTIDE SEQUENCE [LARGE SCALE GENOMIC DNA]</scope>
    <source>
        <strain evidence="14 15">TISTR 2452</strain>
    </source>
</reference>
<evidence type="ECO:0000256" key="13">
    <source>
        <dbReference type="SAM" id="Phobius"/>
    </source>
</evidence>
<evidence type="ECO:0000256" key="5">
    <source>
        <dbReference type="ARBA" id="ARBA00022729"/>
    </source>
</evidence>
<keyword evidence="2" id="KW-1003">Cell membrane</keyword>
<organism evidence="14 15">
    <name type="scientific">Paenibacillus aurantiacus</name>
    <dbReference type="NCBI Taxonomy" id="1936118"/>
    <lineage>
        <taxon>Bacteria</taxon>
        <taxon>Bacillati</taxon>
        <taxon>Bacillota</taxon>
        <taxon>Bacilli</taxon>
        <taxon>Bacillales</taxon>
        <taxon>Paenibacillaceae</taxon>
        <taxon>Paenibacillus</taxon>
    </lineage>
</organism>
<evidence type="ECO:0000256" key="7">
    <source>
        <dbReference type="ARBA" id="ARBA00023136"/>
    </source>
</evidence>
<dbReference type="InterPro" id="IPR044021">
    <property type="entry name" value="CrtO"/>
</dbReference>
<evidence type="ECO:0000256" key="9">
    <source>
        <dbReference type="ARBA" id="ARBA00023588"/>
    </source>
</evidence>
<evidence type="ECO:0000256" key="8">
    <source>
        <dbReference type="ARBA" id="ARBA00023315"/>
    </source>
</evidence>
<evidence type="ECO:0000313" key="15">
    <source>
        <dbReference type="Proteomes" id="UP001589747"/>
    </source>
</evidence>
<gene>
    <name evidence="14" type="ORF">ACFFSY_32750</name>
</gene>
<evidence type="ECO:0000256" key="12">
    <source>
        <dbReference type="ARBA" id="ARBA00025324"/>
    </source>
</evidence>
<proteinExistence type="inferred from homology"/>
<evidence type="ECO:0000256" key="4">
    <source>
        <dbReference type="ARBA" id="ARBA00022692"/>
    </source>
</evidence>
<evidence type="ECO:0000256" key="10">
    <source>
        <dbReference type="ARBA" id="ARBA00023603"/>
    </source>
</evidence>
<name>A0ABV5KZU0_9BACL</name>
<dbReference type="Pfam" id="PF18927">
    <property type="entry name" value="CrtO"/>
    <property type="match status" value="1"/>
</dbReference>
<comment type="caution">
    <text evidence="14">The sequence shown here is derived from an EMBL/GenBank/DDBJ whole genome shotgun (WGS) entry which is preliminary data.</text>
</comment>
<evidence type="ECO:0000256" key="3">
    <source>
        <dbReference type="ARBA" id="ARBA00022679"/>
    </source>
</evidence>
<dbReference type="GO" id="GO:0016746">
    <property type="term" value="F:acyltransferase activity"/>
    <property type="evidence" value="ECO:0007669"/>
    <property type="project" value="UniProtKB-KW"/>
</dbReference>
<keyword evidence="3" id="KW-0808">Transferase</keyword>
<sequence length="169" mass="19620">MPHLSLPSLWIIVLDIFAWAFFHLVISVICLKMPLSVFLKDSVWFRLFAWEKSGKLWQRLFLVKKWKGRLVDGTAILKKGYGKKRLHGTGISDLKVFAAETKRAELTHWLSMAPAPLFFIWNPIWVGWIMIFYAGIFNLPFIIVQRYNRGRIDAITSGMNTRGTEALHE</sequence>
<keyword evidence="5" id="KW-0732">Signal</keyword>
<keyword evidence="6 13" id="KW-1133">Transmembrane helix</keyword>